<dbReference type="Proteomes" id="UP001626550">
    <property type="component" value="Unassembled WGS sequence"/>
</dbReference>
<organism evidence="1 2">
    <name type="scientific">Cichlidogyrus casuarinus</name>
    <dbReference type="NCBI Taxonomy" id="1844966"/>
    <lineage>
        <taxon>Eukaryota</taxon>
        <taxon>Metazoa</taxon>
        <taxon>Spiralia</taxon>
        <taxon>Lophotrochozoa</taxon>
        <taxon>Platyhelminthes</taxon>
        <taxon>Monogenea</taxon>
        <taxon>Monopisthocotylea</taxon>
        <taxon>Dactylogyridea</taxon>
        <taxon>Ancyrocephalidae</taxon>
        <taxon>Cichlidogyrus</taxon>
    </lineage>
</organism>
<keyword evidence="2" id="KW-1185">Reference proteome</keyword>
<sequence>MKLAERMTTELDCDDEPVVIKSLRPVFTFLECRLLPCIERPPEVEKRQVVLLAIRLNCHWPLSVRLKLVGRSPVSLDWTLDGHLVHKKPKPKTVQEPELQEIKLVEDREQSVSFINRGKKLFFPNRKPTEVKLPEASKSAGPMKSVSFDFELADVMQRTVTFLDIKQESSGRRCSTNALLSQFLSNLPEQSSLADSRYLASFTNDLVMLKPGLNLVALEAEIDGFYLPESLQILVLNAASKPILNLTRQFKLERDLDDQWGNLNLLDRLLPTTHFHSSMNVEHVDGPVPFKSKCRDGLLWMSKPFVVTMRHQNEQFVAKGPYGRPYTVPFQVILPLEFNFDIQEYSDIIVFKLTAIVSRHAEASMFTSLEEEMNNDKRGSGSLQVRLEVNTLLLGSEPKCRENTSDSNSLVSDDKWIECEPLDKKFTKGVLSTCRPFVYIWKVDMEKFSNLAKTISKSSEDNVIRFLAEYKMRYFIEMHYVNPKLISLNSVELPDSGTDDENVQVEPNGFVICVHKYFRQIRAA</sequence>
<comment type="caution">
    <text evidence="1">The sequence shown here is derived from an EMBL/GenBank/DDBJ whole genome shotgun (WGS) entry which is preliminary data.</text>
</comment>
<gene>
    <name evidence="1" type="ORF">Ciccas_003645</name>
</gene>
<evidence type="ECO:0000313" key="2">
    <source>
        <dbReference type="Proteomes" id="UP001626550"/>
    </source>
</evidence>
<evidence type="ECO:0000313" key="1">
    <source>
        <dbReference type="EMBL" id="KAL3317698.1"/>
    </source>
</evidence>
<accession>A0ABD2QE79</accession>
<dbReference type="EMBL" id="JBJKFK010000343">
    <property type="protein sequence ID" value="KAL3317698.1"/>
    <property type="molecule type" value="Genomic_DNA"/>
</dbReference>
<proteinExistence type="predicted"/>
<dbReference type="AlphaFoldDB" id="A0ABD2QE79"/>
<protein>
    <submittedName>
        <fullName evidence="1">Uncharacterized protein</fullName>
    </submittedName>
</protein>
<name>A0ABD2QE79_9PLAT</name>
<reference evidence="1 2" key="1">
    <citation type="submission" date="2024-11" db="EMBL/GenBank/DDBJ databases">
        <title>Adaptive evolution of stress response genes in parasites aligns with host niche diversity.</title>
        <authorList>
            <person name="Hahn C."/>
            <person name="Resl P."/>
        </authorList>
    </citation>
    <scope>NUCLEOTIDE SEQUENCE [LARGE SCALE GENOMIC DNA]</scope>
    <source>
        <strain evidence="1">EGGRZ-B1_66</strain>
        <tissue evidence="1">Body</tissue>
    </source>
</reference>